<gene>
    <name evidence="3" type="ORF">KHLLAP_LOCUS8673</name>
</gene>
<evidence type="ECO:0000256" key="1">
    <source>
        <dbReference type="SAM" id="MobiDB-lite"/>
    </source>
</evidence>
<sequence>MSRRLSQSARWHNSLTRSKEPESTCQTSTSPCLPEDTWMSTFAASPSQNIDIPRDEYAGLGGADGEDSGDGDEELVKEMIDDAAGNDNDEGKLAGLFADYLSCVQACK</sequence>
<dbReference type="AlphaFoldDB" id="A0AAI8YKL1"/>
<reference evidence="3" key="1">
    <citation type="submission" date="2023-10" db="EMBL/GenBank/DDBJ databases">
        <authorList>
            <person name="Hackl T."/>
        </authorList>
    </citation>
    <scope>NUCLEOTIDE SEQUENCE</scope>
</reference>
<keyword evidence="4" id="KW-1185">Reference proteome</keyword>
<protein>
    <submittedName>
        <fullName evidence="3">Uu.00g093910.m01.CDS01</fullName>
    </submittedName>
</protein>
<dbReference type="Proteomes" id="UP001295740">
    <property type="component" value="Unassembled WGS sequence"/>
</dbReference>
<evidence type="ECO:0000313" key="3">
    <source>
        <dbReference type="EMBL" id="CAJ2508205.1"/>
    </source>
</evidence>
<feature type="domain" description="DNA replication checkpoint mediator MRC1" evidence="2">
    <location>
        <begin position="55"/>
        <end position="99"/>
    </location>
</feature>
<dbReference type="InterPro" id="IPR018564">
    <property type="entry name" value="Repl_chkpnt_MRC1_dom"/>
</dbReference>
<evidence type="ECO:0000259" key="2">
    <source>
        <dbReference type="Pfam" id="PF09444"/>
    </source>
</evidence>
<evidence type="ECO:0000313" key="4">
    <source>
        <dbReference type="Proteomes" id="UP001295740"/>
    </source>
</evidence>
<dbReference type="EMBL" id="CAUWAG010000010">
    <property type="protein sequence ID" value="CAJ2508205.1"/>
    <property type="molecule type" value="Genomic_DNA"/>
</dbReference>
<dbReference type="Pfam" id="PF09444">
    <property type="entry name" value="MRC1"/>
    <property type="match status" value="1"/>
</dbReference>
<name>A0AAI8YKL1_9PEZI</name>
<organism evidence="3 4">
    <name type="scientific">Anthostomella pinea</name>
    <dbReference type="NCBI Taxonomy" id="933095"/>
    <lineage>
        <taxon>Eukaryota</taxon>
        <taxon>Fungi</taxon>
        <taxon>Dikarya</taxon>
        <taxon>Ascomycota</taxon>
        <taxon>Pezizomycotina</taxon>
        <taxon>Sordariomycetes</taxon>
        <taxon>Xylariomycetidae</taxon>
        <taxon>Xylariales</taxon>
        <taxon>Xylariaceae</taxon>
        <taxon>Anthostomella</taxon>
    </lineage>
</organism>
<accession>A0AAI8YKL1</accession>
<feature type="compositionally biased region" description="Polar residues" evidence="1">
    <location>
        <begin position="1"/>
        <end position="16"/>
    </location>
</feature>
<proteinExistence type="predicted"/>
<comment type="caution">
    <text evidence="3">The sequence shown here is derived from an EMBL/GenBank/DDBJ whole genome shotgun (WGS) entry which is preliminary data.</text>
</comment>
<feature type="region of interest" description="Disordered" evidence="1">
    <location>
        <begin position="1"/>
        <end position="32"/>
    </location>
</feature>